<dbReference type="OrthoDB" id="6144727at2759"/>
<evidence type="ECO:0000313" key="3">
    <source>
        <dbReference type="Proteomes" id="UP000271974"/>
    </source>
</evidence>
<feature type="region of interest" description="Disordered" evidence="1">
    <location>
        <begin position="36"/>
        <end position="100"/>
    </location>
</feature>
<dbReference type="Proteomes" id="UP000271974">
    <property type="component" value="Unassembled WGS sequence"/>
</dbReference>
<evidence type="ECO:0000313" key="2">
    <source>
        <dbReference type="EMBL" id="RUS77075.1"/>
    </source>
</evidence>
<feature type="compositionally biased region" description="Basic and acidic residues" evidence="1">
    <location>
        <begin position="79"/>
        <end position="97"/>
    </location>
</feature>
<keyword evidence="3" id="KW-1185">Reference proteome</keyword>
<feature type="non-terminal residue" evidence="2">
    <location>
        <position position="513"/>
    </location>
</feature>
<dbReference type="STRING" id="188477.A0A433T675"/>
<name>A0A433T675_ELYCH</name>
<feature type="non-terminal residue" evidence="2">
    <location>
        <position position="1"/>
    </location>
</feature>
<protein>
    <submittedName>
        <fullName evidence="2">Uncharacterized protein</fullName>
    </submittedName>
</protein>
<feature type="region of interest" description="Disordered" evidence="1">
    <location>
        <begin position="333"/>
        <end position="367"/>
    </location>
</feature>
<feature type="compositionally biased region" description="Basic and acidic residues" evidence="1">
    <location>
        <begin position="342"/>
        <end position="355"/>
    </location>
</feature>
<feature type="region of interest" description="Disordered" evidence="1">
    <location>
        <begin position="380"/>
        <end position="410"/>
    </location>
</feature>
<comment type="caution">
    <text evidence="2">The sequence shown here is derived from an EMBL/GenBank/DDBJ whole genome shotgun (WGS) entry which is preliminary data.</text>
</comment>
<evidence type="ECO:0000256" key="1">
    <source>
        <dbReference type="SAM" id="MobiDB-lite"/>
    </source>
</evidence>
<feature type="compositionally biased region" description="Basic and acidic residues" evidence="1">
    <location>
        <begin position="380"/>
        <end position="390"/>
    </location>
</feature>
<organism evidence="2 3">
    <name type="scientific">Elysia chlorotica</name>
    <name type="common">Eastern emerald elysia</name>
    <name type="synonym">Sea slug</name>
    <dbReference type="NCBI Taxonomy" id="188477"/>
    <lineage>
        <taxon>Eukaryota</taxon>
        <taxon>Metazoa</taxon>
        <taxon>Spiralia</taxon>
        <taxon>Lophotrochozoa</taxon>
        <taxon>Mollusca</taxon>
        <taxon>Gastropoda</taxon>
        <taxon>Heterobranchia</taxon>
        <taxon>Euthyneura</taxon>
        <taxon>Panpulmonata</taxon>
        <taxon>Sacoglossa</taxon>
        <taxon>Placobranchoidea</taxon>
        <taxon>Plakobranchidae</taxon>
        <taxon>Elysia</taxon>
    </lineage>
</organism>
<sequence>KTGREVTGEAEATQFCRYHHHKTPVFFGVKTSRMAGTEDQVEMAEELEEETPADNGEGVSGENPGNQAEESQDGAVGKSESEDVGKTEEELEQELKETQISIPRYAPHSPPHWEVEEMRERWAWHLRIFPIDQEDCRNCILDAATKISQEAWYYVPKRKNGPGCAELCMVSCNEAAAVMGRIVRMPFYHQYITLEITRRSQSTEGEGEPFNRIEESAKIVFDATKCEKIKNTATSRGNQKRRSLWVRYLSENTSKEILRVLFPLSQSTEVETHDNLRVGLVEAHSKTDVLIFMKAYLTMIINDVHILALQNKEPSETENETKAELEKSVTALADLETAPTEVADRTEQRKDDKAQTSRVLKRTLHQQQRMLDGRRRELLQAKRGRGEPPNKRGPVGGWGGESRFNDRRGGRLAGGSYGGGGGMYPPPLGGRAGYGGAGDMAAEMMMMQAQLNQTIQNQLMMLNPRGGSGGAGYGGGRYGGGGSGGYGGGGRRGGHGGGGSGGGGGGGGRGGRG</sequence>
<dbReference type="AlphaFoldDB" id="A0A433T675"/>
<reference evidence="2 3" key="1">
    <citation type="submission" date="2019-01" db="EMBL/GenBank/DDBJ databases">
        <title>A draft genome assembly of the solar-powered sea slug Elysia chlorotica.</title>
        <authorList>
            <person name="Cai H."/>
            <person name="Li Q."/>
            <person name="Fang X."/>
            <person name="Li J."/>
            <person name="Curtis N.E."/>
            <person name="Altenburger A."/>
            <person name="Shibata T."/>
            <person name="Feng M."/>
            <person name="Maeda T."/>
            <person name="Schwartz J.A."/>
            <person name="Shigenobu S."/>
            <person name="Lundholm N."/>
            <person name="Nishiyama T."/>
            <person name="Yang H."/>
            <person name="Hasebe M."/>
            <person name="Li S."/>
            <person name="Pierce S.K."/>
            <person name="Wang J."/>
        </authorList>
    </citation>
    <scope>NUCLEOTIDE SEQUENCE [LARGE SCALE GENOMIC DNA]</scope>
    <source>
        <strain evidence="2">EC2010</strain>
        <tissue evidence="2">Whole organism of an adult</tissue>
    </source>
</reference>
<dbReference type="EMBL" id="RQTK01000612">
    <property type="protein sequence ID" value="RUS77075.1"/>
    <property type="molecule type" value="Genomic_DNA"/>
</dbReference>
<feature type="region of interest" description="Disordered" evidence="1">
    <location>
        <begin position="474"/>
        <end position="513"/>
    </location>
</feature>
<feature type="compositionally biased region" description="Acidic residues" evidence="1">
    <location>
        <begin position="39"/>
        <end position="52"/>
    </location>
</feature>
<accession>A0A433T675</accession>
<proteinExistence type="predicted"/>
<gene>
    <name evidence="2" type="ORF">EGW08_015158</name>
</gene>